<dbReference type="InterPro" id="IPR002582">
    <property type="entry name" value="ACPS"/>
</dbReference>
<reference evidence="10 11" key="1">
    <citation type="submission" date="2024-02" db="EMBL/GenBank/DDBJ databases">
        <title>Seven novel Bacillus-like species.</title>
        <authorList>
            <person name="Liu G."/>
        </authorList>
    </citation>
    <scope>NUCLEOTIDE SEQUENCE [LARGE SCALE GENOMIC DNA]</scope>
    <source>
        <strain evidence="10 11">FJAT-52991</strain>
    </source>
</reference>
<comment type="catalytic activity">
    <reaction evidence="8">
        <text>apo-[ACP] + CoA = holo-[ACP] + adenosine 3',5'-bisphosphate + H(+)</text>
        <dbReference type="Rhea" id="RHEA:12068"/>
        <dbReference type="Rhea" id="RHEA-COMP:9685"/>
        <dbReference type="Rhea" id="RHEA-COMP:9690"/>
        <dbReference type="ChEBI" id="CHEBI:15378"/>
        <dbReference type="ChEBI" id="CHEBI:29999"/>
        <dbReference type="ChEBI" id="CHEBI:57287"/>
        <dbReference type="ChEBI" id="CHEBI:58343"/>
        <dbReference type="ChEBI" id="CHEBI:64479"/>
        <dbReference type="EC" id="2.7.8.7"/>
    </reaction>
</comment>
<comment type="cofactor">
    <cofactor evidence="8">
        <name>Mg(2+)</name>
        <dbReference type="ChEBI" id="CHEBI:18420"/>
    </cofactor>
</comment>
<dbReference type="Gene3D" id="3.90.470.20">
    <property type="entry name" value="4'-phosphopantetheinyl transferase domain"/>
    <property type="match status" value="1"/>
</dbReference>
<accession>A0ABZ2N7I5</accession>
<feature type="domain" description="4'-phosphopantetheinyl transferase" evidence="9">
    <location>
        <begin position="4"/>
        <end position="108"/>
    </location>
</feature>
<dbReference type="Pfam" id="PF01648">
    <property type="entry name" value="ACPS"/>
    <property type="match status" value="1"/>
</dbReference>
<dbReference type="InterPro" id="IPR037143">
    <property type="entry name" value="4-PPantetheinyl_Trfase_dom_sf"/>
</dbReference>
<dbReference type="NCBIfam" id="TIGR00516">
    <property type="entry name" value="acpS"/>
    <property type="match status" value="1"/>
</dbReference>
<evidence type="ECO:0000259" key="9">
    <source>
        <dbReference type="Pfam" id="PF01648"/>
    </source>
</evidence>
<keyword evidence="11" id="KW-1185">Reference proteome</keyword>
<dbReference type="SUPFAM" id="SSF56214">
    <property type="entry name" value="4'-phosphopantetheinyl transferase"/>
    <property type="match status" value="1"/>
</dbReference>
<dbReference type="GO" id="GO:0008897">
    <property type="term" value="F:holo-[acyl-carrier-protein] synthase activity"/>
    <property type="evidence" value="ECO:0007669"/>
    <property type="project" value="UniProtKB-EC"/>
</dbReference>
<organism evidence="10 11">
    <name type="scientific">Bacillus kandeliae</name>
    <dbReference type="NCBI Taxonomy" id="3129297"/>
    <lineage>
        <taxon>Bacteria</taxon>
        <taxon>Bacillati</taxon>
        <taxon>Bacillota</taxon>
        <taxon>Bacilli</taxon>
        <taxon>Bacillales</taxon>
        <taxon>Bacillaceae</taxon>
        <taxon>Bacillus</taxon>
    </lineage>
</organism>
<keyword evidence="7 8" id="KW-0275">Fatty acid biosynthesis</keyword>
<name>A0ABZ2N7I5_9BACI</name>
<evidence type="ECO:0000256" key="1">
    <source>
        <dbReference type="ARBA" id="ARBA00022516"/>
    </source>
</evidence>
<dbReference type="InterPro" id="IPR004568">
    <property type="entry name" value="Ppantetheine-prot_Trfase_dom"/>
</dbReference>
<comment type="function">
    <text evidence="8">Transfers the 4'-phosphopantetheine moiety from coenzyme A to a Ser of acyl-carrier-protein.</text>
</comment>
<keyword evidence="5 8" id="KW-0460">Magnesium</keyword>
<evidence type="ECO:0000313" key="10">
    <source>
        <dbReference type="EMBL" id="WXB93514.1"/>
    </source>
</evidence>
<gene>
    <name evidence="8 10" type="primary">acpS</name>
    <name evidence="10" type="ORF">WDJ61_02260</name>
</gene>
<keyword evidence="6 8" id="KW-0443">Lipid metabolism</keyword>
<keyword evidence="2 8" id="KW-0808">Transferase</keyword>
<keyword evidence="1 8" id="KW-0444">Lipid biosynthesis</keyword>
<sequence>MIQGIGMDIVEISRIQQLIERQPKFLERILTVAEREVFESRSGQRKFEYAAGRFAAKEAFAKAYGTGIGKELSFQTIETATDHRGKPYIKTPFSEGVHLSITHSREFAAAQVVIEK</sequence>
<comment type="similarity">
    <text evidence="8">Belongs to the P-Pant transferase superfamily. AcpS family.</text>
</comment>
<dbReference type="EC" id="2.7.8.7" evidence="8"/>
<dbReference type="InterPro" id="IPR008278">
    <property type="entry name" value="4-PPantetheinyl_Trfase_dom"/>
</dbReference>
<proteinExistence type="inferred from homology"/>
<evidence type="ECO:0000256" key="2">
    <source>
        <dbReference type="ARBA" id="ARBA00022679"/>
    </source>
</evidence>
<dbReference type="Proteomes" id="UP001387364">
    <property type="component" value="Chromosome"/>
</dbReference>
<dbReference type="HAMAP" id="MF_00101">
    <property type="entry name" value="AcpS"/>
    <property type="match status" value="1"/>
</dbReference>
<evidence type="ECO:0000256" key="5">
    <source>
        <dbReference type="ARBA" id="ARBA00022842"/>
    </source>
</evidence>
<keyword evidence="3 8" id="KW-0479">Metal-binding</keyword>
<evidence type="ECO:0000313" key="11">
    <source>
        <dbReference type="Proteomes" id="UP001387364"/>
    </source>
</evidence>
<evidence type="ECO:0000256" key="4">
    <source>
        <dbReference type="ARBA" id="ARBA00022832"/>
    </source>
</evidence>
<dbReference type="RefSeq" id="WP_338752868.1">
    <property type="nucleotide sequence ID" value="NZ_CP147404.1"/>
</dbReference>
<keyword evidence="8" id="KW-0963">Cytoplasm</keyword>
<evidence type="ECO:0000256" key="3">
    <source>
        <dbReference type="ARBA" id="ARBA00022723"/>
    </source>
</evidence>
<evidence type="ECO:0000256" key="7">
    <source>
        <dbReference type="ARBA" id="ARBA00023160"/>
    </source>
</evidence>
<protein>
    <recommendedName>
        <fullName evidence="8">Holo-[acyl-carrier-protein] synthase</fullName>
        <shortName evidence="8">Holo-ACP synthase</shortName>
        <ecNumber evidence="8">2.7.8.7</ecNumber>
    </recommendedName>
    <alternativeName>
        <fullName evidence="8">4'-phosphopantetheinyl transferase AcpS</fullName>
    </alternativeName>
</protein>
<dbReference type="EMBL" id="CP147404">
    <property type="protein sequence ID" value="WXB93514.1"/>
    <property type="molecule type" value="Genomic_DNA"/>
</dbReference>
<comment type="subcellular location">
    <subcellularLocation>
        <location evidence="8">Cytoplasm</location>
    </subcellularLocation>
</comment>
<feature type="binding site" evidence="8">
    <location>
        <position position="8"/>
    </location>
    <ligand>
        <name>Mg(2+)</name>
        <dbReference type="ChEBI" id="CHEBI:18420"/>
    </ligand>
</feature>
<evidence type="ECO:0000256" key="6">
    <source>
        <dbReference type="ARBA" id="ARBA00023098"/>
    </source>
</evidence>
<evidence type="ECO:0000256" key="8">
    <source>
        <dbReference type="HAMAP-Rule" id="MF_00101"/>
    </source>
</evidence>
<keyword evidence="4 8" id="KW-0276">Fatty acid metabolism</keyword>
<feature type="binding site" evidence="8">
    <location>
        <position position="58"/>
    </location>
    <ligand>
        <name>Mg(2+)</name>
        <dbReference type="ChEBI" id="CHEBI:18420"/>
    </ligand>
</feature>
<dbReference type="NCBIfam" id="TIGR00556">
    <property type="entry name" value="pantethn_trn"/>
    <property type="match status" value="1"/>
</dbReference>